<keyword evidence="2" id="KW-1185">Reference proteome</keyword>
<proteinExistence type="predicted"/>
<organism evidence="1 2">
    <name type="scientific">Channa argus</name>
    <name type="common">Northern snakehead</name>
    <name type="synonym">Ophicephalus argus</name>
    <dbReference type="NCBI Taxonomy" id="215402"/>
    <lineage>
        <taxon>Eukaryota</taxon>
        <taxon>Metazoa</taxon>
        <taxon>Chordata</taxon>
        <taxon>Craniata</taxon>
        <taxon>Vertebrata</taxon>
        <taxon>Euteleostomi</taxon>
        <taxon>Actinopterygii</taxon>
        <taxon>Neopterygii</taxon>
        <taxon>Teleostei</taxon>
        <taxon>Neoteleostei</taxon>
        <taxon>Acanthomorphata</taxon>
        <taxon>Anabantaria</taxon>
        <taxon>Anabantiformes</taxon>
        <taxon>Channoidei</taxon>
        <taxon>Channidae</taxon>
        <taxon>Channa</taxon>
    </lineage>
</organism>
<reference evidence="2" key="2">
    <citation type="submission" date="2019-02" db="EMBL/GenBank/DDBJ databases">
        <title>Opniocepnalus argus Var Kimnra genome.</title>
        <authorList>
            <person name="Zhou C."/>
            <person name="Xiao S."/>
        </authorList>
    </citation>
    <scope>NUCLEOTIDE SEQUENCE [LARGE SCALE GENOMIC DNA]</scope>
</reference>
<dbReference type="EMBL" id="CM015734">
    <property type="protein sequence ID" value="KAF3706078.1"/>
    <property type="molecule type" value="Genomic_DNA"/>
</dbReference>
<evidence type="ECO:0000313" key="2">
    <source>
        <dbReference type="Proteomes" id="UP000503349"/>
    </source>
</evidence>
<dbReference type="AlphaFoldDB" id="A0A6G1QV36"/>
<protein>
    <submittedName>
        <fullName evidence="1">Uncharacterized protein</fullName>
    </submittedName>
</protein>
<sequence length="54" mass="6018">MALVWGNACLTCLNSSAFPIFQNMFMLLAGKPPLHDIIMGSDDFILEPVFFLLN</sequence>
<reference evidence="1 2" key="1">
    <citation type="submission" date="2019-02" db="EMBL/GenBank/DDBJ databases">
        <title>Opniocepnalus argus genome.</title>
        <authorList>
            <person name="Zhou C."/>
            <person name="Xiao S."/>
        </authorList>
    </citation>
    <scope>NUCLEOTIDE SEQUENCE [LARGE SCALE GENOMIC DNA]</scope>
    <source>
        <strain evidence="1">OARG1902GOOAL</strain>
        <tissue evidence="1">Muscle</tissue>
    </source>
</reference>
<gene>
    <name evidence="1" type="ORF">EXN66_Car021769</name>
</gene>
<name>A0A6G1QV36_CHAAH</name>
<evidence type="ECO:0000313" key="1">
    <source>
        <dbReference type="EMBL" id="KAF3706078.1"/>
    </source>
</evidence>
<accession>A0A6G1QV36</accession>
<dbReference type="Proteomes" id="UP000503349">
    <property type="component" value="Chromosome 23"/>
</dbReference>